<dbReference type="Proteomes" id="UP000639338">
    <property type="component" value="Unassembled WGS sequence"/>
</dbReference>
<keyword evidence="5" id="KW-1185">Reference proteome</keyword>
<feature type="compositionally biased region" description="Low complexity" evidence="1">
    <location>
        <begin position="779"/>
        <end position="789"/>
    </location>
</feature>
<feature type="compositionally biased region" description="Basic residues" evidence="1">
    <location>
        <begin position="534"/>
        <end position="556"/>
    </location>
</feature>
<dbReference type="SMART" id="SM00333">
    <property type="entry name" value="TUDOR"/>
    <property type="match status" value="1"/>
</dbReference>
<gene>
    <name evidence="4" type="ORF">HCN44_009795</name>
</gene>
<dbReference type="AlphaFoldDB" id="A0A834Y5T0"/>
<feature type="compositionally biased region" description="Low complexity" evidence="1">
    <location>
        <begin position="438"/>
        <end position="451"/>
    </location>
</feature>
<dbReference type="InterPro" id="IPR041297">
    <property type="entry name" value="Crb2_Tudor"/>
</dbReference>
<proteinExistence type="predicted"/>
<evidence type="ECO:0000256" key="1">
    <source>
        <dbReference type="SAM" id="MobiDB-lite"/>
    </source>
</evidence>
<accession>A0A834Y5T0</accession>
<dbReference type="InterPro" id="IPR036420">
    <property type="entry name" value="BRCT_dom_sf"/>
</dbReference>
<feature type="compositionally biased region" description="Polar residues" evidence="1">
    <location>
        <begin position="1"/>
        <end position="12"/>
    </location>
</feature>
<feature type="compositionally biased region" description="Polar residues" evidence="1">
    <location>
        <begin position="587"/>
        <end position="597"/>
    </location>
</feature>
<feature type="domain" description="BRCT" evidence="2">
    <location>
        <begin position="858"/>
        <end position="983"/>
    </location>
</feature>
<feature type="compositionally biased region" description="Basic and acidic residues" evidence="1">
    <location>
        <begin position="452"/>
        <end position="461"/>
    </location>
</feature>
<feature type="compositionally biased region" description="Polar residues" evidence="1">
    <location>
        <begin position="39"/>
        <end position="64"/>
    </location>
</feature>
<organism evidence="4 5">
    <name type="scientific">Aphidius gifuensis</name>
    <name type="common">Parasitoid wasp</name>
    <dbReference type="NCBI Taxonomy" id="684658"/>
    <lineage>
        <taxon>Eukaryota</taxon>
        <taxon>Metazoa</taxon>
        <taxon>Ecdysozoa</taxon>
        <taxon>Arthropoda</taxon>
        <taxon>Hexapoda</taxon>
        <taxon>Insecta</taxon>
        <taxon>Pterygota</taxon>
        <taxon>Neoptera</taxon>
        <taxon>Endopterygota</taxon>
        <taxon>Hymenoptera</taxon>
        <taxon>Apocrita</taxon>
        <taxon>Ichneumonoidea</taxon>
        <taxon>Braconidae</taxon>
        <taxon>Aphidiinae</taxon>
        <taxon>Aphidius</taxon>
    </lineage>
</organism>
<feature type="compositionally biased region" description="Polar residues" evidence="1">
    <location>
        <begin position="311"/>
        <end position="324"/>
    </location>
</feature>
<dbReference type="EMBL" id="JACMRX010000001">
    <property type="protein sequence ID" value="KAF7998397.1"/>
    <property type="molecule type" value="Genomic_DNA"/>
</dbReference>
<dbReference type="InterPro" id="IPR001357">
    <property type="entry name" value="BRCT_dom"/>
</dbReference>
<feature type="compositionally biased region" description="Basic and acidic residues" evidence="1">
    <location>
        <begin position="13"/>
        <end position="36"/>
    </location>
</feature>
<feature type="compositionally biased region" description="Low complexity" evidence="1">
    <location>
        <begin position="177"/>
        <end position="193"/>
    </location>
</feature>
<feature type="compositionally biased region" description="Polar residues" evidence="1">
    <location>
        <begin position="558"/>
        <end position="572"/>
    </location>
</feature>
<dbReference type="InterPro" id="IPR047252">
    <property type="entry name" value="TP53BP1-like"/>
</dbReference>
<feature type="compositionally biased region" description="Polar residues" evidence="1">
    <location>
        <begin position="750"/>
        <end position="760"/>
    </location>
</feature>
<dbReference type="Pfam" id="PF18428">
    <property type="entry name" value="BRCT_3"/>
    <property type="match status" value="1"/>
</dbReference>
<dbReference type="Gene3D" id="3.40.50.10190">
    <property type="entry name" value="BRCT domain"/>
    <property type="match status" value="2"/>
</dbReference>
<evidence type="ECO:0000259" key="3">
    <source>
        <dbReference type="PROSITE" id="PS50304"/>
    </source>
</evidence>
<feature type="region of interest" description="Disordered" evidence="1">
    <location>
        <begin position="89"/>
        <end position="201"/>
    </location>
</feature>
<evidence type="ECO:0000313" key="4">
    <source>
        <dbReference type="EMBL" id="KAF7998397.1"/>
    </source>
</evidence>
<dbReference type="SUPFAM" id="SSF52113">
    <property type="entry name" value="BRCT domain"/>
    <property type="match status" value="2"/>
</dbReference>
<evidence type="ECO:0000259" key="2">
    <source>
        <dbReference type="PROSITE" id="PS50172"/>
    </source>
</evidence>
<feature type="domain" description="Tudor" evidence="3">
    <location>
        <begin position="611"/>
        <end position="669"/>
    </location>
</feature>
<feature type="region of interest" description="Disordered" evidence="1">
    <location>
        <begin position="513"/>
        <end position="602"/>
    </location>
</feature>
<reference evidence="4 5" key="1">
    <citation type="submission" date="2020-08" db="EMBL/GenBank/DDBJ databases">
        <title>Aphidius gifuensis genome sequencing and assembly.</title>
        <authorList>
            <person name="Du Z."/>
        </authorList>
    </citation>
    <scope>NUCLEOTIDE SEQUENCE [LARGE SCALE GENOMIC DNA]</scope>
    <source>
        <strain evidence="4">YNYX2018</strain>
        <tissue evidence="4">Adults</tissue>
    </source>
</reference>
<protein>
    <recommendedName>
        <fullName evidence="6">Tumor suppressor p53-binding protein 1</fullName>
    </recommendedName>
</protein>
<dbReference type="OrthoDB" id="129353at2759"/>
<dbReference type="PANTHER" id="PTHR15321:SF3">
    <property type="entry name" value="TP53-BINDING PROTEIN 1"/>
    <property type="match status" value="1"/>
</dbReference>
<dbReference type="GO" id="GO:0045944">
    <property type="term" value="P:positive regulation of transcription by RNA polymerase II"/>
    <property type="evidence" value="ECO:0007669"/>
    <property type="project" value="TreeGrafter"/>
</dbReference>
<evidence type="ECO:0008006" key="6">
    <source>
        <dbReference type="Google" id="ProtNLM"/>
    </source>
</evidence>
<feature type="region of interest" description="Disordered" evidence="1">
    <location>
        <begin position="822"/>
        <end position="845"/>
    </location>
</feature>
<dbReference type="Gene3D" id="2.30.30.140">
    <property type="match status" value="1"/>
</dbReference>
<dbReference type="InterPro" id="IPR002999">
    <property type="entry name" value="Tudor"/>
</dbReference>
<evidence type="ECO:0000313" key="5">
    <source>
        <dbReference type="Proteomes" id="UP000639338"/>
    </source>
</evidence>
<dbReference type="GO" id="GO:0005634">
    <property type="term" value="C:nucleus"/>
    <property type="evidence" value="ECO:0007669"/>
    <property type="project" value="TreeGrafter"/>
</dbReference>
<dbReference type="GO" id="GO:0042393">
    <property type="term" value="F:histone binding"/>
    <property type="evidence" value="ECO:0007669"/>
    <property type="project" value="TreeGrafter"/>
</dbReference>
<dbReference type="CDD" id="cd04508">
    <property type="entry name" value="Tudor_SF"/>
    <property type="match status" value="1"/>
</dbReference>
<name>A0A834Y5T0_APHGI</name>
<feature type="region of interest" description="Disordered" evidence="1">
    <location>
        <begin position="750"/>
        <end position="789"/>
    </location>
</feature>
<feature type="region of interest" description="Disordered" evidence="1">
    <location>
        <begin position="438"/>
        <end position="481"/>
    </location>
</feature>
<dbReference type="PROSITE" id="PS50304">
    <property type="entry name" value="TUDOR"/>
    <property type="match status" value="1"/>
</dbReference>
<comment type="caution">
    <text evidence="4">The sequence shown here is derived from an EMBL/GenBank/DDBJ whole genome shotgun (WGS) entry which is preliminary data.</text>
</comment>
<dbReference type="SUPFAM" id="SSF63748">
    <property type="entry name" value="Tudor/PWWP/MBT"/>
    <property type="match status" value="1"/>
</dbReference>
<dbReference type="Pfam" id="PF18115">
    <property type="entry name" value="Tudor_3"/>
    <property type="match status" value="1"/>
</dbReference>
<feature type="region of interest" description="Disordered" evidence="1">
    <location>
        <begin position="393"/>
        <end position="422"/>
    </location>
</feature>
<sequence>MSEETNNIPVNQDKTKESMKDIIEKMDTDNEDDKINKSLVENQDVSSDGNTNQSSTANAGTTTAKSDELVDHNGAITEKIIECNVNNNGIKETSKEENKISHKSNSISNGESCKRKLDESDDQAAKISRTFSTNDAFNDDRNKTMTTSNDSSLNISSKIKTSEPVQNEFVEEKKSNSTENLNNGENKNSNHGTNDTDDTNMLIDKNIDTEECNLTKDDKVNDTSDIPIQTTKSRMSIEVIYDKSKQPPKKPEELVEIDEEGEKIVLDSSQENDIINVKNIDASFDKSSTDLKDNKITENDVTNGNDDEIRTSTNGNPPIHSNDSIQQKFPEVLNLISDSEGESFINEDVNTNDKMLSYTKEISFTVKLKTVYSVDKITKEIVNKEIISVDCLSDQQSHSDSCPGDVSASDKEQDTSLPLSSSKSSLYKLPKYPRASIVSTVSSSSSSSTESNKNDNEKNKNEFCLPQGVPKQAKKNLDESNDKLKKDWKNVNLLTSNILELMNAEVYNSFLESESDESLEERQLKTSTPEKSTKTKRSINAKSKSIKKNKSAKKSKPVINTKSLKKSPTNGDSPVPLPSTPTRPLRCTTSLRNNTPRANAKDVSDTEDLKDSRIGKICFAKWTHDNIYYPARVVKKSKDNFLDVKFLDGQSKTLNENLVVPLLKSLVDSEIHYRLQNKRYSHVATVKSVIDSNVPDDEIQFKVLNEENNEATVDIKDIFLTGKEIKMLQNKEPDNAEAYTPQTLITVTPTKKQPCASTPKSAEKKITSESTTKVLPTENAPSSSSASNNKQEVNLMINCLRSYAIEKDGFNAVQEEIADMPNDISTKGPVNRMKGKAKNTKKKEDQEIIKQLGPIPPAGSKIFSGMSFMIVCVSVQTLERYADENPIDSNSEPETDNELEWTRQPLLRDRLTEQIKAGGGIVYDKFNDIPRESYGITKLVTNVPNSSLNSLLCLSVGIRSYNHGWIIQSCHQNKLMNASDHELPSGWSLKNKAYVEFCERPSTTPFNHAIAIIPKTDNNSFFVQYWSTIIQNLGGFVRVITAPTESFEEGTFVLTSENFPDWLPSLAEYCQCPLVSSRWVMQCLIEGKVVSYEEQLEYKHDYVKTSE</sequence>
<feature type="region of interest" description="Disordered" evidence="1">
    <location>
        <begin position="297"/>
        <end position="324"/>
    </location>
</feature>
<feature type="domain" description="BRCT" evidence="2">
    <location>
        <begin position="1029"/>
        <end position="1097"/>
    </location>
</feature>
<dbReference type="GO" id="GO:0000077">
    <property type="term" value="P:DNA damage checkpoint signaling"/>
    <property type="evidence" value="ECO:0007669"/>
    <property type="project" value="TreeGrafter"/>
</dbReference>
<feature type="region of interest" description="Disordered" evidence="1">
    <location>
        <begin position="1"/>
        <end position="70"/>
    </location>
</feature>
<dbReference type="PANTHER" id="PTHR15321">
    <property type="entry name" value="TUMOR SUPPRESSOR P53-BINDING PROTEIN 1"/>
    <property type="match status" value="1"/>
</dbReference>
<feature type="compositionally biased region" description="Polar residues" evidence="1">
    <location>
        <begin position="144"/>
        <end position="165"/>
    </location>
</feature>
<dbReference type="PROSITE" id="PS50172">
    <property type="entry name" value="BRCT"/>
    <property type="match status" value="2"/>
</dbReference>